<dbReference type="EMBL" id="MJBS01000137">
    <property type="protein sequence ID" value="OHE92759.1"/>
    <property type="molecule type" value="Genomic_DNA"/>
</dbReference>
<evidence type="ECO:0000313" key="2">
    <source>
        <dbReference type="EMBL" id="OHE92759.1"/>
    </source>
</evidence>
<proteinExistence type="predicted"/>
<feature type="region of interest" description="Disordered" evidence="1">
    <location>
        <begin position="1"/>
        <end position="22"/>
    </location>
</feature>
<dbReference type="RefSeq" id="XP_022469927.1">
    <property type="nucleotide sequence ID" value="XM_022623531.1"/>
</dbReference>
<protein>
    <submittedName>
        <fullName evidence="2">Major facilitator superfamily transporter</fullName>
    </submittedName>
</protein>
<accession>A0A1G4AUA7</accession>
<sequence length="49" mass="5310">MRSSSDAPQNPPAEAQDGERQHIDSNMAKKIVCSLVVQATFFSFVKSGV</sequence>
<dbReference type="Proteomes" id="UP000176998">
    <property type="component" value="Unassembled WGS sequence"/>
</dbReference>
<evidence type="ECO:0000313" key="3">
    <source>
        <dbReference type="Proteomes" id="UP000176998"/>
    </source>
</evidence>
<organism evidence="2 3">
    <name type="scientific">Colletotrichum orchidophilum</name>
    <dbReference type="NCBI Taxonomy" id="1209926"/>
    <lineage>
        <taxon>Eukaryota</taxon>
        <taxon>Fungi</taxon>
        <taxon>Dikarya</taxon>
        <taxon>Ascomycota</taxon>
        <taxon>Pezizomycotina</taxon>
        <taxon>Sordariomycetes</taxon>
        <taxon>Hypocreomycetidae</taxon>
        <taxon>Glomerellales</taxon>
        <taxon>Glomerellaceae</taxon>
        <taxon>Colletotrichum</taxon>
    </lineage>
</organism>
<keyword evidence="3" id="KW-1185">Reference proteome</keyword>
<name>A0A1G4AUA7_9PEZI</name>
<comment type="caution">
    <text evidence="2">The sequence shown here is derived from an EMBL/GenBank/DDBJ whole genome shotgun (WGS) entry which is preliminary data.</text>
</comment>
<evidence type="ECO:0000256" key="1">
    <source>
        <dbReference type="SAM" id="MobiDB-lite"/>
    </source>
</evidence>
<dbReference type="GeneID" id="34565041"/>
<dbReference type="AlphaFoldDB" id="A0A1G4AUA7"/>
<gene>
    <name evidence="2" type="ORF">CORC01_11909</name>
</gene>
<reference evidence="2 3" key="1">
    <citation type="submission" date="2016-09" db="EMBL/GenBank/DDBJ databases">
        <authorList>
            <person name="Capua I."/>
            <person name="De Benedictis P."/>
            <person name="Joannis T."/>
            <person name="Lombin L.H."/>
            <person name="Cattoli G."/>
        </authorList>
    </citation>
    <scope>NUCLEOTIDE SEQUENCE [LARGE SCALE GENOMIC DNA]</scope>
    <source>
        <strain evidence="2 3">IMI 309357</strain>
    </source>
</reference>